<dbReference type="SUPFAM" id="SSF81301">
    <property type="entry name" value="Nucleotidyltransferase"/>
    <property type="match status" value="1"/>
</dbReference>
<dbReference type="CDD" id="cd05403">
    <property type="entry name" value="NT_KNTase_like"/>
    <property type="match status" value="1"/>
</dbReference>
<proteinExistence type="predicted"/>
<dbReference type="InterPro" id="IPR043519">
    <property type="entry name" value="NT_sf"/>
</dbReference>
<dbReference type="GO" id="GO:0016779">
    <property type="term" value="F:nucleotidyltransferase activity"/>
    <property type="evidence" value="ECO:0007669"/>
    <property type="project" value="InterPro"/>
</dbReference>
<accession>A0A9D1HEU7</accession>
<evidence type="ECO:0000259" key="1">
    <source>
        <dbReference type="Pfam" id="PF01909"/>
    </source>
</evidence>
<protein>
    <submittedName>
        <fullName evidence="2">Nucleotidyltransferase domain-containing protein</fullName>
    </submittedName>
</protein>
<name>A0A9D1HEU7_9FIRM</name>
<evidence type="ECO:0000313" key="2">
    <source>
        <dbReference type="EMBL" id="HIU02185.1"/>
    </source>
</evidence>
<dbReference type="Proteomes" id="UP000824164">
    <property type="component" value="Unassembled WGS sequence"/>
</dbReference>
<reference evidence="2" key="2">
    <citation type="journal article" date="2021" name="PeerJ">
        <title>Extensive microbial diversity within the chicken gut microbiome revealed by metagenomics and culture.</title>
        <authorList>
            <person name="Gilroy R."/>
            <person name="Ravi A."/>
            <person name="Getino M."/>
            <person name="Pursley I."/>
            <person name="Horton D.L."/>
            <person name="Alikhan N.F."/>
            <person name="Baker D."/>
            <person name="Gharbi K."/>
            <person name="Hall N."/>
            <person name="Watson M."/>
            <person name="Adriaenssens E.M."/>
            <person name="Foster-Nyarko E."/>
            <person name="Jarju S."/>
            <person name="Secka A."/>
            <person name="Antonio M."/>
            <person name="Oren A."/>
            <person name="Chaudhuri R.R."/>
            <person name="La Ragione R."/>
            <person name="Hildebrand F."/>
            <person name="Pallen M.J."/>
        </authorList>
    </citation>
    <scope>NUCLEOTIDE SEQUENCE</scope>
    <source>
        <strain evidence="2">CHK187-14744</strain>
    </source>
</reference>
<dbReference type="Pfam" id="PF01909">
    <property type="entry name" value="NTP_transf_2"/>
    <property type="match status" value="1"/>
</dbReference>
<gene>
    <name evidence="2" type="ORF">IAB63_02895</name>
</gene>
<organism evidence="2 3">
    <name type="scientific">Candidatus Onthocola gallistercoris</name>
    <dbReference type="NCBI Taxonomy" id="2840876"/>
    <lineage>
        <taxon>Bacteria</taxon>
        <taxon>Bacillati</taxon>
        <taxon>Bacillota</taxon>
        <taxon>Bacilli</taxon>
        <taxon>Candidatus Onthocola</taxon>
    </lineage>
</organism>
<dbReference type="PANTHER" id="PTHR33933">
    <property type="entry name" value="NUCLEOTIDYLTRANSFERASE"/>
    <property type="match status" value="1"/>
</dbReference>
<sequence>MPQNVQNLMDQYIGEIKKIYGAHLRKVILYGSYARGDFRKDSDVDIMILLDLPDADIKAYSQRLSYMTYDFNLDHDIDIKPIAKSEDHFKKWIDNYPFYANIHEEGVVLYGAA</sequence>
<dbReference type="AlphaFoldDB" id="A0A9D1HEU7"/>
<feature type="domain" description="Polymerase nucleotidyl transferase" evidence="1">
    <location>
        <begin position="11"/>
        <end position="87"/>
    </location>
</feature>
<dbReference type="PANTHER" id="PTHR33933:SF1">
    <property type="entry name" value="PROTEIN ADENYLYLTRANSFERASE MNTA-RELATED"/>
    <property type="match status" value="1"/>
</dbReference>
<dbReference type="Gene3D" id="3.30.460.10">
    <property type="entry name" value="Beta Polymerase, domain 2"/>
    <property type="match status" value="1"/>
</dbReference>
<evidence type="ECO:0000313" key="3">
    <source>
        <dbReference type="Proteomes" id="UP000824164"/>
    </source>
</evidence>
<reference evidence="2" key="1">
    <citation type="submission" date="2020-10" db="EMBL/GenBank/DDBJ databases">
        <authorList>
            <person name="Gilroy R."/>
        </authorList>
    </citation>
    <scope>NUCLEOTIDE SEQUENCE</scope>
    <source>
        <strain evidence="2">CHK187-14744</strain>
    </source>
</reference>
<dbReference type="InterPro" id="IPR002934">
    <property type="entry name" value="Polymerase_NTP_transf_dom"/>
</dbReference>
<dbReference type="EMBL" id="DVLT01000019">
    <property type="protein sequence ID" value="HIU02185.1"/>
    <property type="molecule type" value="Genomic_DNA"/>
</dbReference>
<dbReference type="InterPro" id="IPR052548">
    <property type="entry name" value="Type_VII_TA_antitoxin"/>
</dbReference>
<comment type="caution">
    <text evidence="2">The sequence shown here is derived from an EMBL/GenBank/DDBJ whole genome shotgun (WGS) entry which is preliminary data.</text>
</comment>